<dbReference type="GO" id="GO:0051879">
    <property type="term" value="F:Hsp90 protein binding"/>
    <property type="evidence" value="ECO:0007669"/>
    <property type="project" value="TreeGrafter"/>
</dbReference>
<dbReference type="STRING" id="1365824.V5E5V5"/>
<evidence type="ECO:0000256" key="1">
    <source>
        <dbReference type="ARBA" id="ARBA00006133"/>
    </source>
</evidence>
<dbReference type="Pfam" id="PF10193">
    <property type="entry name" value="Telomere_reg-2"/>
    <property type="match status" value="1"/>
</dbReference>
<dbReference type="EMBL" id="KI545891">
    <property type="protein sequence ID" value="EST05586.1"/>
    <property type="molecule type" value="Genomic_DNA"/>
</dbReference>
<evidence type="ECO:0000259" key="3">
    <source>
        <dbReference type="Pfam" id="PF10193"/>
    </source>
</evidence>
<dbReference type="InterPro" id="IPR038528">
    <property type="entry name" value="TEL2_C_sf"/>
</dbReference>
<keyword evidence="5" id="KW-1185">Reference proteome</keyword>
<protein>
    <recommendedName>
        <fullName evidence="3">Telomere length regulation protein conserved domain-containing protein</fullName>
    </recommendedName>
</protein>
<reference evidence="5" key="1">
    <citation type="journal article" date="2013" name="Genome Announc.">
        <title>Draft genome sequence of Pseudozyma brasiliensis sp. nov. strain GHG001, a high producer of endo-1,4-xylanase isolated from an insect pest of sugarcane.</title>
        <authorList>
            <person name="Oliveira J.V.D.C."/>
            <person name="dos Santos R.A.C."/>
            <person name="Borges T.A."/>
            <person name="Riano-Pachon D.M."/>
            <person name="Goldman G.H."/>
        </authorList>
    </citation>
    <scope>NUCLEOTIDE SEQUENCE [LARGE SCALE GENOMIC DNA]</scope>
    <source>
        <strain evidence="5">GHG001</strain>
    </source>
</reference>
<proteinExistence type="inferred from homology"/>
<evidence type="ECO:0000256" key="2">
    <source>
        <dbReference type="SAM" id="MobiDB-lite"/>
    </source>
</evidence>
<dbReference type="GO" id="GO:0042162">
    <property type="term" value="F:telomeric DNA binding"/>
    <property type="evidence" value="ECO:0007669"/>
    <property type="project" value="TreeGrafter"/>
</dbReference>
<dbReference type="HOGENOM" id="CLU_592002_0_0_1"/>
<dbReference type="InterPro" id="IPR019337">
    <property type="entry name" value="Telomere_length_regulation_dom"/>
</dbReference>
<dbReference type="PANTHER" id="PTHR15830:SF10">
    <property type="entry name" value="TELOMERE LENGTH REGULATION PROTEIN TEL2 HOMOLOG"/>
    <property type="match status" value="1"/>
</dbReference>
<dbReference type="Gene3D" id="1.25.40.720">
    <property type="entry name" value="Telomere length regulation protein 2, C-terminal domain"/>
    <property type="match status" value="1"/>
</dbReference>
<dbReference type="GeneID" id="27421438"/>
<feature type="compositionally biased region" description="Low complexity" evidence="2">
    <location>
        <begin position="21"/>
        <end position="37"/>
    </location>
</feature>
<name>V5E5V5_KALBG</name>
<dbReference type="PANTHER" id="PTHR15830">
    <property type="entry name" value="TELOMERE LENGTH REGULATION PROTEIN TEL2 FAMILY MEMBER"/>
    <property type="match status" value="1"/>
</dbReference>
<dbReference type="GO" id="GO:0051083">
    <property type="term" value="P:'de novo' cotranslational protein folding"/>
    <property type="evidence" value="ECO:0007669"/>
    <property type="project" value="TreeGrafter"/>
</dbReference>
<dbReference type="Proteomes" id="UP000019377">
    <property type="component" value="Unassembled WGS sequence"/>
</dbReference>
<sequence length="462" mass="49472">MIEPDNEQELPPQESPLTMFSSRPTRASDASDSSSEGSDSDIAPDDPESVHRLAASLTGLSTSETNTLLNTNPRSGGKITDLDANTDAHAPSFTRTPPPPIYISQLSPLLRASDRSSIRQGLHHASSLIARKSNPAFGAEVRENAVDLVLTLIALHDNYGIKRFEQMRRAAVKALAIAEPGVVVPVLVEQGMGGQYSEAQRRGVWWAVVESAVVLAKGDAAGDGDEEEGGRVERVMEGVVKGARAVGESKVPQIKRQRGLMVSQQTSAGRGKMVQLHDPSAPSALVTGGKDEWAQLAGPVYLFPLINRFLAYQAYAQRGAGGFDTTTTALFHDTISVLLSLAPTTLIPSVTTSVLDLLSTSLSPTLTPTGPLTNSLLTLLAITLDRTLQGDPQRLLQDRHSVSHLQQLMSWTREVFADVQAQAPTGMAGKIAARAASVLLLMDRLDEVREGWVRELVGFVPA</sequence>
<dbReference type="eggNOG" id="KOG4346">
    <property type="taxonomic scope" value="Eukaryota"/>
</dbReference>
<feature type="domain" description="Telomere length regulation protein conserved" evidence="3">
    <location>
        <begin position="100"/>
        <end position="212"/>
    </location>
</feature>
<organism evidence="4 5">
    <name type="scientific">Kalmanozyma brasiliensis (strain GHG001)</name>
    <name type="common">Yeast</name>
    <name type="synonym">Pseudozyma brasiliensis</name>
    <dbReference type="NCBI Taxonomy" id="1365824"/>
    <lineage>
        <taxon>Eukaryota</taxon>
        <taxon>Fungi</taxon>
        <taxon>Dikarya</taxon>
        <taxon>Basidiomycota</taxon>
        <taxon>Ustilaginomycotina</taxon>
        <taxon>Ustilaginomycetes</taxon>
        <taxon>Ustilaginales</taxon>
        <taxon>Ustilaginaceae</taxon>
        <taxon>Kalmanozyma</taxon>
    </lineage>
</organism>
<evidence type="ECO:0000313" key="5">
    <source>
        <dbReference type="Proteomes" id="UP000019377"/>
    </source>
</evidence>
<dbReference type="InterPro" id="IPR051970">
    <property type="entry name" value="TEL2_Regulation"/>
</dbReference>
<accession>V5E5V5</accession>
<feature type="region of interest" description="Disordered" evidence="2">
    <location>
        <begin position="1"/>
        <end position="48"/>
    </location>
</feature>
<feature type="compositionally biased region" description="Acidic residues" evidence="2">
    <location>
        <begin position="38"/>
        <end position="47"/>
    </location>
</feature>
<dbReference type="OrthoDB" id="10254187at2759"/>
<comment type="similarity">
    <text evidence="1">Belongs to the TEL2 family.</text>
</comment>
<dbReference type="AlphaFoldDB" id="V5E5V5"/>
<evidence type="ECO:0000313" key="4">
    <source>
        <dbReference type="EMBL" id="EST05586.1"/>
    </source>
</evidence>
<gene>
    <name evidence="4" type="ORF">PSEUBRA_SCAF5g02457</name>
</gene>
<dbReference type="GO" id="GO:0005829">
    <property type="term" value="C:cytosol"/>
    <property type="evidence" value="ECO:0007669"/>
    <property type="project" value="TreeGrafter"/>
</dbReference>